<feature type="compositionally biased region" description="Acidic residues" evidence="1">
    <location>
        <begin position="29"/>
        <end position="39"/>
    </location>
</feature>
<dbReference type="PANTHER" id="PTHR46328:SF27">
    <property type="entry name" value="OS12G0287500 PROTEIN"/>
    <property type="match status" value="1"/>
</dbReference>
<name>A0AAV2E8D5_9ROSI</name>
<protein>
    <recommendedName>
        <fullName evidence="4">Protein FAR1-RELATED SEQUENCE</fullName>
    </recommendedName>
</protein>
<dbReference type="EMBL" id="OZ034817">
    <property type="protein sequence ID" value="CAL1381770.1"/>
    <property type="molecule type" value="Genomic_DNA"/>
</dbReference>
<dbReference type="PANTHER" id="PTHR46328">
    <property type="entry name" value="FAR-RED IMPAIRED RESPONSIVE (FAR1) FAMILY PROTEIN-RELATED"/>
    <property type="match status" value="1"/>
</dbReference>
<evidence type="ECO:0008006" key="4">
    <source>
        <dbReference type="Google" id="ProtNLM"/>
    </source>
</evidence>
<organism evidence="2 3">
    <name type="scientific">Linum trigynum</name>
    <dbReference type="NCBI Taxonomy" id="586398"/>
    <lineage>
        <taxon>Eukaryota</taxon>
        <taxon>Viridiplantae</taxon>
        <taxon>Streptophyta</taxon>
        <taxon>Embryophyta</taxon>
        <taxon>Tracheophyta</taxon>
        <taxon>Spermatophyta</taxon>
        <taxon>Magnoliopsida</taxon>
        <taxon>eudicotyledons</taxon>
        <taxon>Gunneridae</taxon>
        <taxon>Pentapetalae</taxon>
        <taxon>rosids</taxon>
        <taxon>fabids</taxon>
        <taxon>Malpighiales</taxon>
        <taxon>Linaceae</taxon>
        <taxon>Linum</taxon>
    </lineage>
</organism>
<gene>
    <name evidence="2" type="ORF">LTRI10_LOCUS23127</name>
</gene>
<keyword evidence="3" id="KW-1185">Reference proteome</keyword>
<evidence type="ECO:0000313" key="2">
    <source>
        <dbReference type="EMBL" id="CAL1381770.1"/>
    </source>
</evidence>
<evidence type="ECO:0000256" key="1">
    <source>
        <dbReference type="SAM" id="MobiDB-lite"/>
    </source>
</evidence>
<evidence type="ECO:0000313" key="3">
    <source>
        <dbReference type="Proteomes" id="UP001497516"/>
    </source>
</evidence>
<accession>A0AAV2E8D5</accession>
<feature type="region of interest" description="Disordered" evidence="1">
    <location>
        <begin position="1"/>
        <end position="72"/>
    </location>
</feature>
<dbReference type="Proteomes" id="UP001497516">
    <property type="component" value="Chromosome 4"/>
</dbReference>
<proteinExistence type="predicted"/>
<dbReference type="AlphaFoldDB" id="A0AAV2E8D5"/>
<reference evidence="2 3" key="1">
    <citation type="submission" date="2024-04" db="EMBL/GenBank/DDBJ databases">
        <authorList>
            <person name="Fracassetti M."/>
        </authorList>
    </citation>
    <scope>NUCLEOTIDE SEQUENCE [LARGE SCALE GENOMIC DNA]</scope>
</reference>
<sequence length="120" mass="13785">MAGEENHATARQDSHCEDMDDFTVKREEYDDQDDTDIPIEEVNVNGDDDDADHNVSNEENPLTGDDEENENLASLTDDQVIGRKFNNIEEAYAFYNKYARAWGFLVGREKKYKTKEGQIT</sequence>
<feature type="compositionally biased region" description="Basic and acidic residues" evidence="1">
    <location>
        <begin position="1"/>
        <end position="28"/>
    </location>
</feature>